<dbReference type="EMBL" id="JAHRIN010034469">
    <property type="protein sequence ID" value="MEQ2203395.1"/>
    <property type="molecule type" value="Genomic_DNA"/>
</dbReference>
<dbReference type="Proteomes" id="UP001434883">
    <property type="component" value="Unassembled WGS sequence"/>
</dbReference>
<proteinExistence type="predicted"/>
<comment type="caution">
    <text evidence="1">The sequence shown here is derived from an EMBL/GenBank/DDBJ whole genome shotgun (WGS) entry which is preliminary data.</text>
</comment>
<protein>
    <submittedName>
        <fullName evidence="1">Uncharacterized protein</fullName>
    </submittedName>
</protein>
<gene>
    <name evidence="1" type="ORF">XENOCAPTIV_029513</name>
</gene>
<evidence type="ECO:0000313" key="2">
    <source>
        <dbReference type="Proteomes" id="UP001434883"/>
    </source>
</evidence>
<reference evidence="1 2" key="1">
    <citation type="submission" date="2021-06" db="EMBL/GenBank/DDBJ databases">
        <authorList>
            <person name="Palmer J.M."/>
        </authorList>
    </citation>
    <scope>NUCLEOTIDE SEQUENCE [LARGE SCALE GENOMIC DNA]</scope>
    <source>
        <strain evidence="1 2">XC_2019</strain>
        <tissue evidence="1">Muscle</tissue>
    </source>
</reference>
<sequence length="77" mass="8422">FPDAPCHGPVFHGTRLGAAVFVQLYTEDTSSHGHVESIDEELDRRAFQSVFETVASPGSPYHQLLGCLQSIHQEASL</sequence>
<keyword evidence="2" id="KW-1185">Reference proteome</keyword>
<feature type="non-terminal residue" evidence="1">
    <location>
        <position position="1"/>
    </location>
</feature>
<evidence type="ECO:0000313" key="1">
    <source>
        <dbReference type="EMBL" id="MEQ2203395.1"/>
    </source>
</evidence>
<organism evidence="1 2">
    <name type="scientific">Xenoophorus captivus</name>
    <dbReference type="NCBI Taxonomy" id="1517983"/>
    <lineage>
        <taxon>Eukaryota</taxon>
        <taxon>Metazoa</taxon>
        <taxon>Chordata</taxon>
        <taxon>Craniata</taxon>
        <taxon>Vertebrata</taxon>
        <taxon>Euteleostomi</taxon>
        <taxon>Actinopterygii</taxon>
        <taxon>Neopterygii</taxon>
        <taxon>Teleostei</taxon>
        <taxon>Neoteleostei</taxon>
        <taxon>Acanthomorphata</taxon>
        <taxon>Ovalentaria</taxon>
        <taxon>Atherinomorphae</taxon>
        <taxon>Cyprinodontiformes</taxon>
        <taxon>Goodeidae</taxon>
        <taxon>Xenoophorus</taxon>
    </lineage>
</organism>
<accession>A0ABV0R5J5</accession>
<name>A0ABV0R5J5_9TELE</name>